<dbReference type="GO" id="GO:0005634">
    <property type="term" value="C:nucleus"/>
    <property type="evidence" value="ECO:0007669"/>
    <property type="project" value="UniProtKB-SubCell"/>
</dbReference>
<comment type="subcellular location">
    <subcellularLocation>
        <location evidence="1">Nucleus</location>
    </subcellularLocation>
</comment>
<organism evidence="7 8">
    <name type="scientific">Volvox africanus</name>
    <dbReference type="NCBI Taxonomy" id="51714"/>
    <lineage>
        <taxon>Eukaryota</taxon>
        <taxon>Viridiplantae</taxon>
        <taxon>Chlorophyta</taxon>
        <taxon>core chlorophytes</taxon>
        <taxon>Chlorophyceae</taxon>
        <taxon>CS clade</taxon>
        <taxon>Chlamydomonadales</taxon>
        <taxon>Volvocaceae</taxon>
        <taxon>Volvox</taxon>
    </lineage>
</organism>
<evidence type="ECO:0000256" key="3">
    <source>
        <dbReference type="ARBA" id="ARBA00023125"/>
    </source>
</evidence>
<feature type="compositionally biased region" description="Basic and acidic residues" evidence="5">
    <location>
        <begin position="14"/>
        <end position="25"/>
    </location>
</feature>
<evidence type="ECO:0000313" key="7">
    <source>
        <dbReference type="EMBL" id="GIL47395.1"/>
    </source>
</evidence>
<dbReference type="Gene3D" id="1.10.10.60">
    <property type="entry name" value="Homeodomain-like"/>
    <property type="match status" value="1"/>
</dbReference>
<keyword evidence="8" id="KW-1185">Reference proteome</keyword>
<feature type="compositionally biased region" description="Basic and acidic residues" evidence="5">
    <location>
        <begin position="183"/>
        <end position="208"/>
    </location>
</feature>
<dbReference type="InterPro" id="IPR044198">
    <property type="entry name" value="DEK"/>
</dbReference>
<dbReference type="EMBL" id="BNCO01000004">
    <property type="protein sequence ID" value="GIL47395.1"/>
    <property type="molecule type" value="Genomic_DNA"/>
</dbReference>
<evidence type="ECO:0000256" key="1">
    <source>
        <dbReference type="ARBA" id="ARBA00004123"/>
    </source>
</evidence>
<evidence type="ECO:0000256" key="5">
    <source>
        <dbReference type="SAM" id="MobiDB-lite"/>
    </source>
</evidence>
<feature type="compositionally biased region" description="Acidic residues" evidence="5">
    <location>
        <begin position="238"/>
        <end position="262"/>
    </location>
</feature>
<dbReference type="GO" id="GO:0003677">
    <property type="term" value="F:DNA binding"/>
    <property type="evidence" value="ECO:0007669"/>
    <property type="project" value="UniProtKB-KW"/>
</dbReference>
<name>A0A8J4AXV4_9CHLO</name>
<reference evidence="7" key="1">
    <citation type="journal article" date="2021" name="Proc. Natl. Acad. Sci. U.S.A.">
        <title>Three genomes in the algal genus Volvox reveal the fate of a haploid sex-determining region after a transition to homothallism.</title>
        <authorList>
            <person name="Yamamoto K."/>
            <person name="Hamaji T."/>
            <person name="Kawai-Toyooka H."/>
            <person name="Matsuzaki R."/>
            <person name="Takahashi F."/>
            <person name="Nishimura Y."/>
            <person name="Kawachi M."/>
            <person name="Noguchi H."/>
            <person name="Minakuchi Y."/>
            <person name="Umen J.G."/>
            <person name="Toyoda A."/>
            <person name="Nozaki H."/>
        </authorList>
    </citation>
    <scope>NUCLEOTIDE SEQUENCE</scope>
    <source>
        <strain evidence="7">NIES-3780</strain>
    </source>
</reference>
<sequence>MADDKSTGAEAVIEEDHKQFEDKSVTARKKSLGGLDSSSVLSGPRQRKKAEHFQVEVKEKADFVIKAGKGTKLGDIPNVHYLLGKLKTDDELLTSLHNLLFKRPGTAHRRKKNLYEFSGITFDDGEKEKELEKLQERLSKWTIPLLNGALDVFELPRGNGDEGKKEAKVERLIKFLDEPKKLSEKDLAAQDAKKKDAAKAKKEKEQKNKTPKSAAKGGRKSDGGQDSSKKKRSRKAESEEEAEEEAEEEPSEEAEEEAPEPEEQPKKRAKKENLGASKKLAEKKTPPSRKSTGKKRKADEEEVAEAPSAEGAEEANSNPNLPDDESIKEATLELLTVSDVSKTTVKDVLKQLKEKFGTDLSKKRAFVKGIAVEYAKTKVPVSEEAGDAAEEAAAEDATPSGEKQKGEDDANEASPAVAAMDTEEAAGPTEEDKAEPEAEAEAVKEEPEAKEADAEPEAKEQEAKEAKAESKPKSEGAHDPAGDATETVNPQEKVLVESTSANAEVDGKAVEVTESKD</sequence>
<evidence type="ECO:0000313" key="8">
    <source>
        <dbReference type="Proteomes" id="UP000747399"/>
    </source>
</evidence>
<accession>A0A8J4AXV4</accession>
<keyword evidence="4" id="KW-0539">Nucleus</keyword>
<dbReference type="GO" id="GO:0006325">
    <property type="term" value="P:chromatin organization"/>
    <property type="evidence" value="ECO:0007669"/>
    <property type="project" value="UniProtKB-KW"/>
</dbReference>
<comment type="caution">
    <text evidence="7">The sequence shown here is derived from an EMBL/GenBank/DDBJ whole genome shotgun (WGS) entry which is preliminary data.</text>
</comment>
<dbReference type="PANTHER" id="PTHR13468">
    <property type="entry name" value="DEK PROTEIN"/>
    <property type="match status" value="1"/>
</dbReference>
<gene>
    <name evidence="7" type="ORF">Vafri_4223</name>
</gene>
<dbReference type="Pfam" id="PF08766">
    <property type="entry name" value="DEK_C"/>
    <property type="match status" value="1"/>
</dbReference>
<evidence type="ECO:0000259" key="6">
    <source>
        <dbReference type="PROSITE" id="PS51998"/>
    </source>
</evidence>
<proteinExistence type="predicted"/>
<feature type="compositionally biased region" description="Low complexity" evidence="5">
    <location>
        <begin position="32"/>
        <end position="43"/>
    </location>
</feature>
<dbReference type="Proteomes" id="UP000747399">
    <property type="component" value="Unassembled WGS sequence"/>
</dbReference>
<feature type="region of interest" description="Disordered" evidence="5">
    <location>
        <begin position="375"/>
        <end position="517"/>
    </location>
</feature>
<dbReference type="GO" id="GO:0042393">
    <property type="term" value="F:histone binding"/>
    <property type="evidence" value="ECO:0007669"/>
    <property type="project" value="TreeGrafter"/>
</dbReference>
<dbReference type="PROSITE" id="PS51998">
    <property type="entry name" value="DEK_C"/>
    <property type="match status" value="1"/>
</dbReference>
<keyword evidence="3" id="KW-0238">DNA-binding</keyword>
<dbReference type="SUPFAM" id="SSF109715">
    <property type="entry name" value="DEK C-terminal domain"/>
    <property type="match status" value="1"/>
</dbReference>
<feature type="region of interest" description="Disordered" evidence="5">
    <location>
        <begin position="183"/>
        <end position="327"/>
    </location>
</feature>
<feature type="compositionally biased region" description="Basic and acidic residues" evidence="5">
    <location>
        <begin position="505"/>
        <end position="517"/>
    </location>
</feature>
<dbReference type="GO" id="GO:2000779">
    <property type="term" value="P:regulation of double-strand break repair"/>
    <property type="evidence" value="ECO:0007669"/>
    <property type="project" value="TreeGrafter"/>
</dbReference>
<dbReference type="AlphaFoldDB" id="A0A8J4AXV4"/>
<feature type="region of interest" description="Disordered" evidence="5">
    <location>
        <begin position="1"/>
        <end position="52"/>
    </location>
</feature>
<dbReference type="InterPro" id="IPR014876">
    <property type="entry name" value="DEK_C"/>
</dbReference>
<protein>
    <recommendedName>
        <fullName evidence="6">DEK-C domain-containing protein</fullName>
    </recommendedName>
</protein>
<keyword evidence="2" id="KW-0156">Chromatin regulator</keyword>
<evidence type="ECO:0000256" key="2">
    <source>
        <dbReference type="ARBA" id="ARBA00022853"/>
    </source>
</evidence>
<dbReference type="PANTHER" id="PTHR13468:SF1">
    <property type="entry name" value="PROTEIN DEK"/>
    <property type="match status" value="1"/>
</dbReference>
<feature type="domain" description="DEK-C" evidence="6">
    <location>
        <begin position="321"/>
        <end position="376"/>
    </location>
</feature>
<feature type="compositionally biased region" description="Acidic residues" evidence="5">
    <location>
        <begin position="384"/>
        <end position="394"/>
    </location>
</feature>
<evidence type="ECO:0000256" key="4">
    <source>
        <dbReference type="ARBA" id="ARBA00023242"/>
    </source>
</evidence>
<feature type="compositionally biased region" description="Basic and acidic residues" evidence="5">
    <location>
        <begin position="441"/>
        <end position="481"/>
    </location>
</feature>